<feature type="transmembrane region" description="Helical" evidence="7">
    <location>
        <begin position="181"/>
        <end position="207"/>
    </location>
</feature>
<evidence type="ECO:0000256" key="3">
    <source>
        <dbReference type="ARBA" id="ARBA00022692"/>
    </source>
</evidence>
<protein>
    <submittedName>
        <fullName evidence="8">MFS transporter</fullName>
    </submittedName>
</protein>
<comment type="subcellular location">
    <subcellularLocation>
        <location evidence="1">Cell membrane</location>
        <topology evidence="1">Multi-pass membrane protein</topology>
    </subcellularLocation>
</comment>
<keyword evidence="2" id="KW-1003">Cell membrane</keyword>
<dbReference type="Gene3D" id="1.20.1250.20">
    <property type="entry name" value="MFS general substrate transporter like domains"/>
    <property type="match status" value="1"/>
</dbReference>
<feature type="transmembrane region" description="Helical" evidence="7">
    <location>
        <begin position="328"/>
        <end position="349"/>
    </location>
</feature>
<keyword evidence="9" id="KW-1185">Reference proteome</keyword>
<evidence type="ECO:0000256" key="4">
    <source>
        <dbReference type="ARBA" id="ARBA00022989"/>
    </source>
</evidence>
<dbReference type="GO" id="GO:0005886">
    <property type="term" value="C:plasma membrane"/>
    <property type="evidence" value="ECO:0007669"/>
    <property type="project" value="UniProtKB-SubCell"/>
</dbReference>
<dbReference type="PANTHER" id="PTHR23513:SF11">
    <property type="entry name" value="STAPHYLOFERRIN A TRANSPORTER"/>
    <property type="match status" value="1"/>
</dbReference>
<accession>A0A5D3FR28</accession>
<dbReference type="Pfam" id="PF07690">
    <property type="entry name" value="MFS_1"/>
    <property type="match status" value="1"/>
</dbReference>
<keyword evidence="3 7" id="KW-0812">Transmembrane</keyword>
<evidence type="ECO:0000313" key="9">
    <source>
        <dbReference type="Proteomes" id="UP000323505"/>
    </source>
</evidence>
<dbReference type="GO" id="GO:0022857">
    <property type="term" value="F:transmembrane transporter activity"/>
    <property type="evidence" value="ECO:0007669"/>
    <property type="project" value="InterPro"/>
</dbReference>
<keyword evidence="5 7" id="KW-0472">Membrane</keyword>
<feature type="transmembrane region" description="Helical" evidence="7">
    <location>
        <begin position="243"/>
        <end position="264"/>
    </location>
</feature>
<dbReference type="PANTHER" id="PTHR23513">
    <property type="entry name" value="INTEGRAL MEMBRANE EFFLUX PROTEIN-RELATED"/>
    <property type="match status" value="1"/>
</dbReference>
<evidence type="ECO:0000256" key="7">
    <source>
        <dbReference type="SAM" id="Phobius"/>
    </source>
</evidence>
<name>A0A5D3FR28_9ACTN</name>
<dbReference type="InterPro" id="IPR036259">
    <property type="entry name" value="MFS_trans_sf"/>
</dbReference>
<dbReference type="Proteomes" id="UP000323505">
    <property type="component" value="Unassembled WGS sequence"/>
</dbReference>
<feature type="transmembrane region" description="Helical" evidence="7">
    <location>
        <begin position="361"/>
        <end position="382"/>
    </location>
</feature>
<feature type="transmembrane region" description="Helical" evidence="7">
    <location>
        <begin position="276"/>
        <end position="293"/>
    </location>
</feature>
<keyword evidence="4 7" id="KW-1133">Transmembrane helix</keyword>
<organism evidence="8 9">
    <name type="scientific">Actinomadura decatromicini</name>
    <dbReference type="NCBI Taxonomy" id="2604572"/>
    <lineage>
        <taxon>Bacteria</taxon>
        <taxon>Bacillati</taxon>
        <taxon>Actinomycetota</taxon>
        <taxon>Actinomycetes</taxon>
        <taxon>Streptosporangiales</taxon>
        <taxon>Thermomonosporaceae</taxon>
        <taxon>Actinomadura</taxon>
    </lineage>
</organism>
<feature type="transmembrane region" description="Helical" evidence="7">
    <location>
        <begin position="388"/>
        <end position="407"/>
    </location>
</feature>
<evidence type="ECO:0000256" key="6">
    <source>
        <dbReference type="SAM" id="MobiDB-lite"/>
    </source>
</evidence>
<feature type="transmembrane region" description="Helical" evidence="7">
    <location>
        <begin position="305"/>
        <end position="322"/>
    </location>
</feature>
<dbReference type="SUPFAM" id="SSF103473">
    <property type="entry name" value="MFS general substrate transporter"/>
    <property type="match status" value="1"/>
</dbReference>
<sequence>MPRRPVGGRLHAVECNASRQGLRYLRNVTAVRNRYALGLYTAGAAAARTGDEMSGPALMLAGLAATGSAAAGSFLLAGVTITAAAGGPLLGAVLDRSPRPGRVLGRALAGYAAALVVVLLCVGRAPLAVPVAVAAGAGVLGPALSGGWTSQLPRVVPPDGLARANAFDAMTYNAAGLVGPALAGAVAAMAGASGAVAASAALIVLALPAVPLASGGARTAEPIGAALAAGFRAIVRTPALTRATVVSVVSCAGQGMLVACVPPLGLRAFGAADRGTMLLAVLAAAALAANAVVARRPARWRPDTVIAGSTVVLAGALALAASCHPVALVAAAVLAGLAEGPQLTALFAVRHREAPARLRGQIFTTGASLKITAFALGAAVAGPLADRALPAALLTAAGVQVVAFVAYHCLTPRSAVRGGGVSGSGGRRGGVRGSGPRSRSGR</sequence>
<evidence type="ECO:0000256" key="1">
    <source>
        <dbReference type="ARBA" id="ARBA00004651"/>
    </source>
</evidence>
<dbReference type="InterPro" id="IPR011701">
    <property type="entry name" value="MFS"/>
</dbReference>
<reference evidence="8 9" key="1">
    <citation type="submission" date="2019-08" db="EMBL/GenBank/DDBJ databases">
        <title>Actinomadura sp. nov. CYP1-5 isolated from mountain soil.</title>
        <authorList>
            <person name="Songsumanus A."/>
            <person name="Kuncharoen N."/>
            <person name="Kudo T."/>
            <person name="Yuki M."/>
            <person name="Igarashi Y."/>
            <person name="Tanasupawat S."/>
        </authorList>
    </citation>
    <scope>NUCLEOTIDE SEQUENCE [LARGE SCALE GENOMIC DNA]</scope>
    <source>
        <strain evidence="8 9">CYP1-5</strain>
    </source>
</reference>
<gene>
    <name evidence="8" type="ORF">FXF68_17705</name>
</gene>
<proteinExistence type="predicted"/>
<feature type="transmembrane region" description="Helical" evidence="7">
    <location>
        <begin position="103"/>
        <end position="122"/>
    </location>
</feature>
<evidence type="ECO:0000256" key="5">
    <source>
        <dbReference type="ARBA" id="ARBA00023136"/>
    </source>
</evidence>
<comment type="caution">
    <text evidence="8">The sequence shown here is derived from an EMBL/GenBank/DDBJ whole genome shotgun (WGS) entry which is preliminary data.</text>
</comment>
<feature type="region of interest" description="Disordered" evidence="6">
    <location>
        <begin position="418"/>
        <end position="442"/>
    </location>
</feature>
<feature type="transmembrane region" description="Helical" evidence="7">
    <location>
        <begin position="58"/>
        <end position="83"/>
    </location>
</feature>
<evidence type="ECO:0000256" key="2">
    <source>
        <dbReference type="ARBA" id="ARBA00022475"/>
    </source>
</evidence>
<dbReference type="AlphaFoldDB" id="A0A5D3FR28"/>
<evidence type="ECO:0000313" key="8">
    <source>
        <dbReference type="EMBL" id="TYK49575.1"/>
    </source>
</evidence>
<feature type="compositionally biased region" description="Gly residues" evidence="6">
    <location>
        <begin position="418"/>
        <end position="433"/>
    </location>
</feature>
<dbReference type="EMBL" id="VSRQ01000003">
    <property type="protein sequence ID" value="TYK49575.1"/>
    <property type="molecule type" value="Genomic_DNA"/>
</dbReference>
<feature type="transmembrane region" description="Helical" evidence="7">
    <location>
        <begin position="129"/>
        <end position="148"/>
    </location>
</feature>